<feature type="domain" description="TonB-dependent receptor plug" evidence="14">
    <location>
        <begin position="30"/>
        <end position="140"/>
    </location>
</feature>
<dbReference type="KEGG" id="ssan:NX02_28490"/>
<dbReference type="InterPro" id="IPR000531">
    <property type="entry name" value="Beta-barrel_TonB"/>
</dbReference>
<keyword evidence="9 11" id="KW-0472">Membrane</keyword>
<keyword evidence="16" id="KW-1185">Reference proteome</keyword>
<evidence type="ECO:0008006" key="17">
    <source>
        <dbReference type="Google" id="ProtNLM"/>
    </source>
</evidence>
<dbReference type="Pfam" id="PF07715">
    <property type="entry name" value="Plug"/>
    <property type="match status" value="1"/>
</dbReference>
<dbReference type="PANTHER" id="PTHR32552">
    <property type="entry name" value="FERRICHROME IRON RECEPTOR-RELATED"/>
    <property type="match status" value="1"/>
</dbReference>
<evidence type="ECO:0000256" key="9">
    <source>
        <dbReference type="ARBA" id="ARBA00023136"/>
    </source>
</evidence>
<keyword evidence="2 11" id="KW-0813">Transport</keyword>
<evidence type="ECO:0000313" key="15">
    <source>
        <dbReference type="EMBL" id="AHE57279.1"/>
    </source>
</evidence>
<evidence type="ECO:0000256" key="2">
    <source>
        <dbReference type="ARBA" id="ARBA00022448"/>
    </source>
</evidence>
<gene>
    <name evidence="15" type="ORF">NX02_28490</name>
</gene>
<dbReference type="STRING" id="1123269.NX02_28490"/>
<keyword evidence="7" id="KW-0406">Ion transport</keyword>
<reference evidence="15 16" key="1">
    <citation type="submission" date="2013-07" db="EMBL/GenBank/DDBJ databases">
        <title>Completed genome of Sphingomonas sanxanigenens NX02.</title>
        <authorList>
            <person name="Ma T."/>
            <person name="Huang H."/>
            <person name="Wu M."/>
            <person name="Li X."/>
            <person name="Li G."/>
        </authorList>
    </citation>
    <scope>NUCLEOTIDE SEQUENCE [LARGE SCALE GENOMIC DNA]</scope>
    <source>
        <strain evidence="15 16">NX02</strain>
    </source>
</reference>
<evidence type="ECO:0000259" key="13">
    <source>
        <dbReference type="Pfam" id="PF00593"/>
    </source>
</evidence>
<dbReference type="InterPro" id="IPR036942">
    <property type="entry name" value="Beta-barrel_TonB_sf"/>
</dbReference>
<dbReference type="Proteomes" id="UP000018851">
    <property type="component" value="Chromosome"/>
</dbReference>
<dbReference type="eggNOG" id="COG4771">
    <property type="taxonomic scope" value="Bacteria"/>
</dbReference>
<evidence type="ECO:0000256" key="5">
    <source>
        <dbReference type="ARBA" id="ARBA00022692"/>
    </source>
</evidence>
<feature type="domain" description="TonB-dependent receptor-like beta-barrel" evidence="13">
    <location>
        <begin position="262"/>
        <end position="660"/>
    </location>
</feature>
<evidence type="ECO:0000256" key="7">
    <source>
        <dbReference type="ARBA" id="ARBA00023065"/>
    </source>
</evidence>
<protein>
    <recommendedName>
        <fullName evidence="17">TonB-denpendent receptor</fullName>
    </recommendedName>
</protein>
<dbReference type="GO" id="GO:0006826">
    <property type="term" value="P:iron ion transport"/>
    <property type="evidence" value="ECO:0007669"/>
    <property type="project" value="UniProtKB-KW"/>
</dbReference>
<evidence type="ECO:0000256" key="10">
    <source>
        <dbReference type="ARBA" id="ARBA00023237"/>
    </source>
</evidence>
<dbReference type="Gene3D" id="2.40.170.20">
    <property type="entry name" value="TonB-dependent receptor, beta-barrel domain"/>
    <property type="match status" value="1"/>
</dbReference>
<evidence type="ECO:0000256" key="6">
    <source>
        <dbReference type="ARBA" id="ARBA00023004"/>
    </source>
</evidence>
<keyword evidence="8 12" id="KW-0798">TonB box</keyword>
<evidence type="ECO:0000256" key="4">
    <source>
        <dbReference type="ARBA" id="ARBA00022496"/>
    </source>
</evidence>
<evidence type="ECO:0000259" key="14">
    <source>
        <dbReference type="Pfam" id="PF07715"/>
    </source>
</evidence>
<evidence type="ECO:0000256" key="11">
    <source>
        <dbReference type="PROSITE-ProRule" id="PRU01360"/>
    </source>
</evidence>
<keyword evidence="5 11" id="KW-0812">Transmembrane</keyword>
<evidence type="ECO:0000313" key="16">
    <source>
        <dbReference type="Proteomes" id="UP000018851"/>
    </source>
</evidence>
<evidence type="ECO:0000256" key="8">
    <source>
        <dbReference type="ARBA" id="ARBA00023077"/>
    </source>
</evidence>
<dbReference type="InterPro" id="IPR039426">
    <property type="entry name" value="TonB-dep_rcpt-like"/>
</dbReference>
<evidence type="ECO:0000256" key="12">
    <source>
        <dbReference type="RuleBase" id="RU003357"/>
    </source>
</evidence>
<keyword evidence="6" id="KW-0408">Iron</keyword>
<accession>W0AH88</accession>
<keyword evidence="4" id="KW-0410">Iron transport</keyword>
<name>W0AH88_9SPHN</name>
<proteinExistence type="inferred from homology"/>
<dbReference type="EMBL" id="CP006644">
    <property type="protein sequence ID" value="AHE57279.1"/>
    <property type="molecule type" value="Genomic_DNA"/>
</dbReference>
<dbReference type="InterPro" id="IPR012910">
    <property type="entry name" value="Plug_dom"/>
</dbReference>
<dbReference type="GO" id="GO:0009279">
    <property type="term" value="C:cell outer membrane"/>
    <property type="evidence" value="ECO:0007669"/>
    <property type="project" value="UniProtKB-SubCell"/>
</dbReference>
<dbReference type="Pfam" id="PF00593">
    <property type="entry name" value="TonB_dep_Rec_b-barrel"/>
    <property type="match status" value="1"/>
</dbReference>
<dbReference type="RefSeq" id="WP_025295369.1">
    <property type="nucleotide sequence ID" value="NZ_CP006644.1"/>
</dbReference>
<organism evidence="15 16">
    <name type="scientific">Sphingomonas sanxanigenens DSM 19645 = NX02</name>
    <dbReference type="NCBI Taxonomy" id="1123269"/>
    <lineage>
        <taxon>Bacteria</taxon>
        <taxon>Pseudomonadati</taxon>
        <taxon>Pseudomonadota</taxon>
        <taxon>Alphaproteobacteria</taxon>
        <taxon>Sphingomonadales</taxon>
        <taxon>Sphingomonadaceae</taxon>
        <taxon>Sphingomonas</taxon>
    </lineage>
</organism>
<dbReference type="AlphaFoldDB" id="W0AH88"/>
<comment type="subcellular location">
    <subcellularLocation>
        <location evidence="1 11">Cell outer membrane</location>
        <topology evidence="1 11">Multi-pass membrane protein</topology>
    </subcellularLocation>
</comment>
<dbReference type="PROSITE" id="PS52016">
    <property type="entry name" value="TONB_DEPENDENT_REC_3"/>
    <property type="match status" value="1"/>
</dbReference>
<keyword evidence="10 11" id="KW-0998">Cell outer membrane</keyword>
<evidence type="ECO:0000256" key="1">
    <source>
        <dbReference type="ARBA" id="ARBA00004571"/>
    </source>
</evidence>
<sequence length="732" mass="79535">MPAYAQAPADEDAAASGDIVVTAQRRAESIQDVPVSVGVVSGDALAAITSTGADVRVLAGRVPSLNIESSFGRSFPRFYIRGLGNTDFDLNASQPVSVVYDDVVLENPILKGFPIFDLERVEVLRGPQGTLFGRNTPAGIVKFDTVKPGETGGYARASIGRYGTSQVELALGAADPNGFSVRFSGLYQRRNDWVDNVANGDGSDLGGYEDIAARLQLQYEDGPFKGRLIGQVRVLDGSAIIFRANTKAVGSNKLIGLDGPTSPFERDKVYQDGLNFQKLNTYNAGLNFEYDFGAVTAYSITSYWNGDLKSRGDIDGGFGASFLPVSGPGDIPFMAQSRDDVPSLDQFTQEIRFASNNTGGLGYQFGGFYFKENLDIVSYEYSNPTDVAPAAFAQQRQETEAFGIFGSLNYAFDNGLKLQAGARYNDDKRDFVASRPFETRPDFVVNPNTPVPPQRANVEGNLLTWDASATYAATDDVNVYARVARGYRAPSVQGRLTFSRTISTADSEKTMSYEAGLKTKFADGRVRFNLTGYFFETKDLQLTAVGGASNAASLLNVKAKGHGAEAEFEAAPVDGLTLSVGGSWNIAEIDDPNAFVQGCGSGCTVLNRLDRIVGTTKIYSIDGNQLPQSPKWTVNWTAGYELPVGDGALYVFTDWYYRSKIQFFLYRSVEYSDDKLIEGGLRLGYKTDRFDFAGFVRNITNDKSSTGGIDFNNLTSYVNEPRIWGGEVSVKF</sequence>
<dbReference type="PANTHER" id="PTHR32552:SF81">
    <property type="entry name" value="TONB-DEPENDENT OUTER MEMBRANE RECEPTOR"/>
    <property type="match status" value="1"/>
</dbReference>
<dbReference type="HOGENOM" id="CLU_008287_15_0_5"/>
<evidence type="ECO:0000256" key="3">
    <source>
        <dbReference type="ARBA" id="ARBA00022452"/>
    </source>
</evidence>
<comment type="similarity">
    <text evidence="11 12">Belongs to the TonB-dependent receptor family.</text>
</comment>
<keyword evidence="3 11" id="KW-1134">Transmembrane beta strand</keyword>
<dbReference type="PATRIC" id="fig|1123269.5.peg.5596"/>
<dbReference type="SUPFAM" id="SSF56935">
    <property type="entry name" value="Porins"/>
    <property type="match status" value="1"/>
</dbReference>